<reference evidence="6" key="1">
    <citation type="submission" date="2016-06" db="UniProtKB">
        <authorList>
            <consortium name="WormBaseParasite"/>
        </authorList>
    </citation>
    <scope>IDENTIFICATION</scope>
</reference>
<dbReference type="InterPro" id="IPR013087">
    <property type="entry name" value="Znf_C2H2_type"/>
</dbReference>
<dbReference type="PROSITE" id="PS50157">
    <property type="entry name" value="ZINC_FINGER_C2H2_2"/>
    <property type="match status" value="1"/>
</dbReference>
<dbReference type="EMBL" id="UYSU01038021">
    <property type="protein sequence ID" value="VDL99752.1"/>
    <property type="molecule type" value="Genomic_DNA"/>
</dbReference>
<evidence type="ECO:0000259" key="3">
    <source>
        <dbReference type="PROSITE" id="PS50157"/>
    </source>
</evidence>
<dbReference type="GO" id="GO:0008270">
    <property type="term" value="F:zinc ion binding"/>
    <property type="evidence" value="ECO:0007669"/>
    <property type="project" value="UniProtKB-KW"/>
</dbReference>
<feature type="region of interest" description="Disordered" evidence="2">
    <location>
        <begin position="197"/>
        <end position="231"/>
    </location>
</feature>
<evidence type="ECO:0000313" key="6">
    <source>
        <dbReference type="WBParaSite" id="SSLN_0001387001-mRNA-1"/>
    </source>
</evidence>
<evidence type="ECO:0000313" key="5">
    <source>
        <dbReference type="Proteomes" id="UP000275846"/>
    </source>
</evidence>
<sequence length="231" mass="25690">MPRPCKHTRAVNASSARESAWLGFFGRNAPTIRQFQLLRQILPTLLQTPHPHSWHQFRYSHHIETTSQYSLPVTPTTATTTIFAFTTTTTTTTTTSDWDSLLNCPQCDRTFTSRIDLVGHLRIHRIETGESVPGAPTLSRDHRLHCPRAFTHRMGLFGQMRVNDSGRHRNADNTDTSCIPFAPAILTATATPTTMNDIPQPLAISPAHNAPAFSTQHRPGRSPANPSHGGW</sequence>
<proteinExistence type="predicted"/>
<keyword evidence="5" id="KW-1185">Reference proteome</keyword>
<accession>A0A183TA69</accession>
<gene>
    <name evidence="4" type="ORF">SSLN_LOCUS13367</name>
</gene>
<dbReference type="InterPro" id="IPR036236">
    <property type="entry name" value="Znf_C2H2_sf"/>
</dbReference>
<reference evidence="4 5" key="2">
    <citation type="submission" date="2018-11" db="EMBL/GenBank/DDBJ databases">
        <authorList>
            <consortium name="Pathogen Informatics"/>
        </authorList>
    </citation>
    <scope>NUCLEOTIDE SEQUENCE [LARGE SCALE GENOMIC DNA]</scope>
    <source>
        <strain evidence="4 5">NST_G2</strain>
    </source>
</reference>
<dbReference type="WBParaSite" id="SSLN_0001387001-mRNA-1">
    <property type="protein sequence ID" value="SSLN_0001387001-mRNA-1"/>
    <property type="gene ID" value="SSLN_0001387001"/>
</dbReference>
<keyword evidence="1" id="KW-0862">Zinc</keyword>
<evidence type="ECO:0000256" key="1">
    <source>
        <dbReference type="PROSITE-ProRule" id="PRU00042"/>
    </source>
</evidence>
<dbReference type="Pfam" id="PF00096">
    <property type="entry name" value="zf-C2H2"/>
    <property type="match status" value="1"/>
</dbReference>
<dbReference type="PROSITE" id="PS00028">
    <property type="entry name" value="ZINC_FINGER_C2H2_1"/>
    <property type="match status" value="1"/>
</dbReference>
<protein>
    <submittedName>
        <fullName evidence="6">C2H2-type domain-containing protein</fullName>
    </submittedName>
</protein>
<keyword evidence="1" id="KW-0479">Metal-binding</keyword>
<dbReference type="Proteomes" id="UP000275846">
    <property type="component" value="Unassembled WGS sequence"/>
</dbReference>
<evidence type="ECO:0000256" key="2">
    <source>
        <dbReference type="SAM" id="MobiDB-lite"/>
    </source>
</evidence>
<evidence type="ECO:0000313" key="4">
    <source>
        <dbReference type="EMBL" id="VDL99752.1"/>
    </source>
</evidence>
<keyword evidence="1" id="KW-0863">Zinc-finger</keyword>
<organism evidence="6">
    <name type="scientific">Schistocephalus solidus</name>
    <name type="common">Tapeworm</name>
    <dbReference type="NCBI Taxonomy" id="70667"/>
    <lineage>
        <taxon>Eukaryota</taxon>
        <taxon>Metazoa</taxon>
        <taxon>Spiralia</taxon>
        <taxon>Lophotrochozoa</taxon>
        <taxon>Platyhelminthes</taxon>
        <taxon>Cestoda</taxon>
        <taxon>Eucestoda</taxon>
        <taxon>Diphyllobothriidea</taxon>
        <taxon>Diphyllobothriidae</taxon>
        <taxon>Schistocephalus</taxon>
    </lineage>
</organism>
<name>A0A183TA69_SCHSO</name>
<dbReference type="SMART" id="SM00355">
    <property type="entry name" value="ZnF_C2H2"/>
    <property type="match status" value="1"/>
</dbReference>
<dbReference type="SUPFAM" id="SSF57667">
    <property type="entry name" value="beta-beta-alpha zinc fingers"/>
    <property type="match status" value="1"/>
</dbReference>
<dbReference type="AlphaFoldDB" id="A0A183TA69"/>
<feature type="domain" description="C2H2-type" evidence="3">
    <location>
        <begin position="102"/>
        <end position="129"/>
    </location>
</feature>